<feature type="compositionally biased region" description="Polar residues" evidence="1">
    <location>
        <begin position="96"/>
        <end position="107"/>
    </location>
</feature>
<accession>A0A0M3HVV1</accession>
<reference evidence="3" key="1">
    <citation type="submission" date="2017-02" db="UniProtKB">
        <authorList>
            <consortium name="WormBaseParasite"/>
        </authorList>
    </citation>
    <scope>IDENTIFICATION</scope>
</reference>
<feature type="region of interest" description="Disordered" evidence="1">
    <location>
        <begin position="27"/>
        <end position="110"/>
    </location>
</feature>
<feature type="compositionally biased region" description="Basic and acidic residues" evidence="1">
    <location>
        <begin position="69"/>
        <end position="78"/>
    </location>
</feature>
<evidence type="ECO:0000313" key="2">
    <source>
        <dbReference type="Proteomes" id="UP000036681"/>
    </source>
</evidence>
<dbReference type="WBParaSite" id="ALUE_0000715101-mRNA-1">
    <property type="protein sequence ID" value="ALUE_0000715101-mRNA-1"/>
    <property type="gene ID" value="ALUE_0000715101"/>
</dbReference>
<proteinExistence type="predicted"/>
<dbReference type="Proteomes" id="UP000036681">
    <property type="component" value="Unplaced"/>
</dbReference>
<sequence>MDAVAPGHLTLLSWTIVGRETMPCSHKLFERGTPEARRQPTSDTGSSESLGVSIHSSPRLNDDETINGPEDHESDPVHVMHTPRALHPRRLELPNGVNNLGKASQIRQGPAIAEEAQLERVQAAGKL</sequence>
<keyword evidence="2" id="KW-1185">Reference proteome</keyword>
<evidence type="ECO:0000313" key="3">
    <source>
        <dbReference type="WBParaSite" id="ALUE_0000715101-mRNA-1"/>
    </source>
</evidence>
<organism evidence="2 3">
    <name type="scientific">Ascaris lumbricoides</name>
    <name type="common">Giant roundworm</name>
    <dbReference type="NCBI Taxonomy" id="6252"/>
    <lineage>
        <taxon>Eukaryota</taxon>
        <taxon>Metazoa</taxon>
        <taxon>Ecdysozoa</taxon>
        <taxon>Nematoda</taxon>
        <taxon>Chromadorea</taxon>
        <taxon>Rhabditida</taxon>
        <taxon>Spirurina</taxon>
        <taxon>Ascaridomorpha</taxon>
        <taxon>Ascaridoidea</taxon>
        <taxon>Ascarididae</taxon>
        <taxon>Ascaris</taxon>
    </lineage>
</organism>
<feature type="compositionally biased region" description="Polar residues" evidence="1">
    <location>
        <begin position="41"/>
        <end position="59"/>
    </location>
</feature>
<feature type="compositionally biased region" description="Basic and acidic residues" evidence="1">
    <location>
        <begin position="27"/>
        <end position="40"/>
    </location>
</feature>
<evidence type="ECO:0000256" key="1">
    <source>
        <dbReference type="SAM" id="MobiDB-lite"/>
    </source>
</evidence>
<name>A0A0M3HVV1_ASCLU</name>
<dbReference type="AlphaFoldDB" id="A0A0M3HVV1"/>
<protein>
    <submittedName>
        <fullName evidence="3">Uncharacterized protein</fullName>
    </submittedName>
</protein>